<feature type="region of interest" description="Disordered" evidence="1">
    <location>
        <begin position="276"/>
        <end position="298"/>
    </location>
</feature>
<reference evidence="2" key="1">
    <citation type="submission" date="2021-02" db="EMBL/GenBank/DDBJ databases">
        <authorList>
            <person name="Nieuwenhuis M."/>
            <person name="Van De Peppel L.J.J."/>
        </authorList>
    </citation>
    <scope>NUCLEOTIDE SEQUENCE</scope>
    <source>
        <strain evidence="2">D49</strain>
    </source>
</reference>
<dbReference type="Proteomes" id="UP000717328">
    <property type="component" value="Unassembled WGS sequence"/>
</dbReference>
<feature type="compositionally biased region" description="Polar residues" evidence="1">
    <location>
        <begin position="160"/>
        <end position="170"/>
    </location>
</feature>
<evidence type="ECO:0000313" key="3">
    <source>
        <dbReference type="Proteomes" id="UP000717328"/>
    </source>
</evidence>
<dbReference type="OrthoDB" id="3059539at2759"/>
<name>A0A9P7FUU5_9AGAR</name>
<feature type="region of interest" description="Disordered" evidence="1">
    <location>
        <begin position="151"/>
        <end position="170"/>
    </location>
</feature>
<feature type="compositionally biased region" description="Basic and acidic residues" evidence="1">
    <location>
        <begin position="13"/>
        <end position="32"/>
    </location>
</feature>
<accession>A0A9P7FUU5</accession>
<comment type="caution">
    <text evidence="2">The sequence shown here is derived from an EMBL/GenBank/DDBJ whole genome shotgun (WGS) entry which is preliminary data.</text>
</comment>
<sequence length="423" mass="45823">MTSSNTVLLSSNKHSDHSTLTKIPTGEHERRLHNVSPPPAKNHIPDKWEAAPIDAALHTSLDAGTSTLLPFNDRGNKQQRNDSDVEAFVPFCTSTPPSTPQRGEGHKRTAPTITDVVKLDIFKAHAKFMPSPTVTPEATIELPLVLKPHSPSLKRKSAHSDLQSPSTLQHSLDSITASPFGVRTKLSQMPIMKPVSPLRIVKRHSPKPVGVRASTTSEVSKAVISAVRDAFVEARDADADEEGTTVRELINRDSVWTCDGPHGGPTRYNMLLEGDESDEEHGQESPTIRATPCTPPPPYAFKSPGPGVLFRSEKEGDLMPSVFSGIMTPQVTELLRLETTSLSSVDSCLDDIIVSFEHLMTIVPNLNSPLLQDPLLSAKGSDKNTADARILANGNITGRCSALSEAYGGCVSQWSDVLRLDSY</sequence>
<keyword evidence="3" id="KW-1185">Reference proteome</keyword>
<reference evidence="2" key="2">
    <citation type="submission" date="2021-10" db="EMBL/GenBank/DDBJ databases">
        <title>Phylogenomics reveals ancestral predisposition of the termite-cultivated fungus Termitomyces towards a domesticated lifestyle.</title>
        <authorList>
            <person name="Auxier B."/>
            <person name="Grum-Grzhimaylo A."/>
            <person name="Cardenas M.E."/>
            <person name="Lodge J.D."/>
            <person name="Laessoe T."/>
            <person name="Pedersen O."/>
            <person name="Smith M.E."/>
            <person name="Kuyper T.W."/>
            <person name="Franco-Molano E.A."/>
            <person name="Baroni T.J."/>
            <person name="Aanen D.K."/>
        </authorList>
    </citation>
    <scope>NUCLEOTIDE SEQUENCE</scope>
    <source>
        <strain evidence="2">D49</strain>
    </source>
</reference>
<evidence type="ECO:0000256" key="1">
    <source>
        <dbReference type="SAM" id="MobiDB-lite"/>
    </source>
</evidence>
<evidence type="ECO:0000313" key="2">
    <source>
        <dbReference type="EMBL" id="KAG5638543.1"/>
    </source>
</evidence>
<proteinExistence type="predicted"/>
<organism evidence="2 3">
    <name type="scientific">Sphagnurus paluster</name>
    <dbReference type="NCBI Taxonomy" id="117069"/>
    <lineage>
        <taxon>Eukaryota</taxon>
        <taxon>Fungi</taxon>
        <taxon>Dikarya</taxon>
        <taxon>Basidiomycota</taxon>
        <taxon>Agaricomycotina</taxon>
        <taxon>Agaricomycetes</taxon>
        <taxon>Agaricomycetidae</taxon>
        <taxon>Agaricales</taxon>
        <taxon>Tricholomatineae</taxon>
        <taxon>Lyophyllaceae</taxon>
        <taxon>Sphagnurus</taxon>
    </lineage>
</organism>
<feature type="region of interest" description="Disordered" evidence="1">
    <location>
        <begin position="1"/>
        <end position="45"/>
    </location>
</feature>
<protein>
    <submittedName>
        <fullName evidence="2">Uncharacterized protein</fullName>
    </submittedName>
</protein>
<dbReference type="EMBL" id="JABCKI010005757">
    <property type="protein sequence ID" value="KAG5638543.1"/>
    <property type="molecule type" value="Genomic_DNA"/>
</dbReference>
<feature type="compositionally biased region" description="Polar residues" evidence="1">
    <location>
        <begin position="1"/>
        <end position="12"/>
    </location>
</feature>
<dbReference type="AlphaFoldDB" id="A0A9P7FUU5"/>
<gene>
    <name evidence="2" type="ORF">H0H81_012043</name>
</gene>